<dbReference type="GO" id="GO:0003729">
    <property type="term" value="F:mRNA binding"/>
    <property type="evidence" value="ECO:0007669"/>
    <property type="project" value="TreeGrafter"/>
</dbReference>
<dbReference type="GO" id="GO:0005634">
    <property type="term" value="C:nucleus"/>
    <property type="evidence" value="ECO:0007669"/>
    <property type="project" value="TreeGrafter"/>
</dbReference>
<dbReference type="AlphaFoldDB" id="A0AA36CUB3"/>
<dbReference type="EMBL" id="CATQJA010002631">
    <property type="protein sequence ID" value="CAJ0574554.1"/>
    <property type="molecule type" value="Genomic_DNA"/>
</dbReference>
<evidence type="ECO:0000256" key="1">
    <source>
        <dbReference type="ARBA" id="ARBA00022473"/>
    </source>
</evidence>
<keyword evidence="2 3" id="KW-0694">RNA-binding</keyword>
<evidence type="ECO:0000313" key="6">
    <source>
        <dbReference type="Proteomes" id="UP001177023"/>
    </source>
</evidence>
<accession>A0AA36CUB3</accession>
<dbReference type="Gene3D" id="3.30.1370.10">
    <property type="entry name" value="K Homology domain, type 1"/>
    <property type="match status" value="1"/>
</dbReference>
<dbReference type="PANTHER" id="PTHR11208:SF125">
    <property type="entry name" value="KH DOMAIN-CONTAINING RNA-BINDING PROTEIN QKI"/>
    <property type="match status" value="1"/>
</dbReference>
<proteinExistence type="predicted"/>
<evidence type="ECO:0000313" key="5">
    <source>
        <dbReference type="EMBL" id="CAJ0574554.1"/>
    </source>
</evidence>
<evidence type="ECO:0000256" key="2">
    <source>
        <dbReference type="ARBA" id="ARBA00022884"/>
    </source>
</evidence>
<dbReference type="Proteomes" id="UP001177023">
    <property type="component" value="Unassembled WGS sequence"/>
</dbReference>
<dbReference type="SUPFAM" id="SSF54791">
    <property type="entry name" value="Eukaryotic type KH-domain (KH-domain type I)"/>
    <property type="match status" value="1"/>
</dbReference>
<feature type="non-terminal residue" evidence="5">
    <location>
        <position position="1"/>
    </location>
</feature>
<keyword evidence="1" id="KW-0217">Developmental protein</keyword>
<dbReference type="InterPro" id="IPR004087">
    <property type="entry name" value="KH_dom"/>
</dbReference>
<feature type="domain" description="K Homology" evidence="4">
    <location>
        <begin position="115"/>
        <end position="208"/>
    </location>
</feature>
<comment type="caution">
    <text evidence="5">The sequence shown here is derived from an EMBL/GenBank/DDBJ whole genome shotgun (WGS) entry which is preliminary data.</text>
</comment>
<name>A0AA36CUB3_9BILA</name>
<organism evidence="5 6">
    <name type="scientific">Mesorhabditis spiculigera</name>
    <dbReference type="NCBI Taxonomy" id="96644"/>
    <lineage>
        <taxon>Eukaryota</taxon>
        <taxon>Metazoa</taxon>
        <taxon>Ecdysozoa</taxon>
        <taxon>Nematoda</taxon>
        <taxon>Chromadorea</taxon>
        <taxon>Rhabditida</taxon>
        <taxon>Rhabditina</taxon>
        <taxon>Rhabditomorpha</taxon>
        <taxon>Rhabditoidea</taxon>
        <taxon>Rhabditidae</taxon>
        <taxon>Mesorhabditinae</taxon>
        <taxon>Mesorhabditis</taxon>
    </lineage>
</organism>
<sequence>MLPTAQSCGAATKRAQKPPPIRIVPELITPDSTVCGVTSNETLHSSSRTQTPDIHDSMDYLAELVNEQRNLGTFTSMFPNVVSLLTAEITRVKYLIHKADFGGDFELPEPVGDKIMLKKKLYIPAKEHPQTNFVGLLIGPRGDTIRLLEEKSGCKILIRGQGSAKEKSRDHFDPQPAREEEELHIILECEDSENRVELKIENAVKMLKPFLEPNEETLTPLKQKQLIELAIMNGTYKTQKEKSRMTALQLQPALQNGSHSHMNSPMSPMFSFPLSGAYFFNDSHQLHYNDSRL</sequence>
<dbReference type="GO" id="GO:0048024">
    <property type="term" value="P:regulation of mRNA splicing, via spliceosome"/>
    <property type="evidence" value="ECO:0007669"/>
    <property type="project" value="TreeGrafter"/>
</dbReference>
<gene>
    <name evidence="5" type="ORF">MSPICULIGERA_LOCUS12886</name>
</gene>
<reference evidence="5" key="1">
    <citation type="submission" date="2023-06" db="EMBL/GenBank/DDBJ databases">
        <authorList>
            <person name="Delattre M."/>
        </authorList>
    </citation>
    <scope>NUCLEOTIDE SEQUENCE</scope>
    <source>
        <strain evidence="5">AF72</strain>
    </source>
</reference>
<dbReference type="PROSITE" id="PS50084">
    <property type="entry name" value="KH_TYPE_1"/>
    <property type="match status" value="1"/>
</dbReference>
<evidence type="ECO:0000259" key="4">
    <source>
        <dbReference type="SMART" id="SM00322"/>
    </source>
</evidence>
<dbReference type="InterPro" id="IPR055256">
    <property type="entry name" value="KH_1_KHDC4/BBP-like"/>
</dbReference>
<dbReference type="Pfam" id="PF22675">
    <property type="entry name" value="KH-I_KHDC4-BBP"/>
    <property type="match status" value="1"/>
</dbReference>
<dbReference type="InterPro" id="IPR032377">
    <property type="entry name" value="STAR_dimer"/>
</dbReference>
<dbReference type="Gene3D" id="1.20.5.4010">
    <property type="match status" value="1"/>
</dbReference>
<dbReference type="Pfam" id="PF16544">
    <property type="entry name" value="STAR_dimer"/>
    <property type="match status" value="1"/>
</dbReference>
<dbReference type="InterPro" id="IPR045071">
    <property type="entry name" value="BBP-like"/>
</dbReference>
<evidence type="ECO:0000256" key="3">
    <source>
        <dbReference type="PROSITE-ProRule" id="PRU00117"/>
    </source>
</evidence>
<protein>
    <recommendedName>
        <fullName evidence="4">K Homology domain-containing protein</fullName>
    </recommendedName>
</protein>
<keyword evidence="6" id="KW-1185">Reference proteome</keyword>
<dbReference type="InterPro" id="IPR036612">
    <property type="entry name" value="KH_dom_type_1_sf"/>
</dbReference>
<dbReference type="PANTHER" id="PTHR11208">
    <property type="entry name" value="RNA-BINDING PROTEIN RELATED"/>
    <property type="match status" value="1"/>
</dbReference>
<dbReference type="SMART" id="SM00322">
    <property type="entry name" value="KH"/>
    <property type="match status" value="1"/>
</dbReference>